<dbReference type="InterPro" id="IPR041678">
    <property type="entry name" value="TetR_C_16"/>
</dbReference>
<evidence type="ECO:0000313" key="2">
    <source>
        <dbReference type="EMBL" id="MBE1583793.1"/>
    </source>
</evidence>
<accession>A0ABR9LT00</accession>
<protein>
    <recommendedName>
        <fullName evidence="1">Tetracyclin repressor-like C-terminal domain-containing protein</fullName>
    </recommendedName>
</protein>
<dbReference type="Proteomes" id="UP000633509">
    <property type="component" value="Unassembled WGS sequence"/>
</dbReference>
<dbReference type="Pfam" id="PF17920">
    <property type="entry name" value="TetR_C_16"/>
    <property type="match status" value="1"/>
</dbReference>
<reference evidence="2 3" key="1">
    <citation type="submission" date="2020-10" db="EMBL/GenBank/DDBJ databases">
        <title>Sequencing the genomes of 1000 actinobacteria strains.</title>
        <authorList>
            <person name="Klenk H.-P."/>
        </authorList>
    </citation>
    <scope>NUCLEOTIDE SEQUENCE [LARGE SCALE GENOMIC DNA]</scope>
    <source>
        <strain evidence="2 3">DSM 43173</strain>
    </source>
</reference>
<feature type="domain" description="Tetracyclin repressor-like C-terminal" evidence="1">
    <location>
        <begin position="11"/>
        <end position="64"/>
    </location>
</feature>
<name>A0ABR9LT00_9ACTN</name>
<sequence length="65" mass="7076">MRILLKGVCSEEKLLEAVPGIFADASAPLRTGVLHASLLGFVVLRHVLRLEPLASIDREDLIELA</sequence>
<organism evidence="2 3">
    <name type="scientific">Nonomuraea angiospora</name>
    <dbReference type="NCBI Taxonomy" id="46172"/>
    <lineage>
        <taxon>Bacteria</taxon>
        <taxon>Bacillati</taxon>
        <taxon>Actinomycetota</taxon>
        <taxon>Actinomycetes</taxon>
        <taxon>Streptosporangiales</taxon>
        <taxon>Streptosporangiaceae</taxon>
        <taxon>Nonomuraea</taxon>
    </lineage>
</organism>
<keyword evidence="3" id="KW-1185">Reference proteome</keyword>
<comment type="caution">
    <text evidence="2">The sequence shown here is derived from an EMBL/GenBank/DDBJ whole genome shotgun (WGS) entry which is preliminary data.</text>
</comment>
<dbReference type="EMBL" id="JADBEK010000001">
    <property type="protein sequence ID" value="MBE1583793.1"/>
    <property type="molecule type" value="Genomic_DNA"/>
</dbReference>
<gene>
    <name evidence="2" type="ORF">H4W80_002051</name>
</gene>
<evidence type="ECO:0000313" key="3">
    <source>
        <dbReference type="Proteomes" id="UP000633509"/>
    </source>
</evidence>
<proteinExistence type="predicted"/>
<dbReference type="SUPFAM" id="SSF48498">
    <property type="entry name" value="Tetracyclin repressor-like, C-terminal domain"/>
    <property type="match status" value="1"/>
</dbReference>
<dbReference type="RefSeq" id="WP_192784837.1">
    <property type="nucleotide sequence ID" value="NZ_JADBEK010000001.1"/>
</dbReference>
<dbReference type="Gene3D" id="1.10.357.10">
    <property type="entry name" value="Tetracycline Repressor, domain 2"/>
    <property type="match status" value="1"/>
</dbReference>
<evidence type="ECO:0000259" key="1">
    <source>
        <dbReference type="Pfam" id="PF17920"/>
    </source>
</evidence>
<dbReference type="InterPro" id="IPR036271">
    <property type="entry name" value="Tet_transcr_reg_TetR-rel_C_sf"/>
</dbReference>